<evidence type="ECO:0000313" key="3">
    <source>
        <dbReference type="Proteomes" id="UP000780690"/>
    </source>
</evidence>
<keyword evidence="3" id="KW-1185">Reference proteome</keyword>
<proteinExistence type="predicted"/>
<sequence length="176" mass="19304">MALNGSFVLNGADYAPLFFPGIGTFSAFSGTGPNRNRAGCSNVPTVGPLPTGKYWIVDREQGGLFSQGLAAAKDLYNKVFHGAQFGHADWFALYFDDIKIDDWTWVKGVQRGNFRLHPGVISEGCITLSRNSEFAALRNRLLNTSLINVPCRRNLKARGYIEVKGIGNDETCPTSR</sequence>
<accession>A0ABX0R2M6</accession>
<comment type="caution">
    <text evidence="2">The sequence shown here is derived from an EMBL/GenBank/DDBJ whole genome shotgun (WGS) entry which is preliminary data.</text>
</comment>
<organism evidence="2 3">
    <name type="scientific">Candidatus Pantoea formicae</name>
    <dbReference type="NCBI Taxonomy" id="2608355"/>
    <lineage>
        <taxon>Bacteria</taxon>
        <taxon>Pseudomonadati</taxon>
        <taxon>Pseudomonadota</taxon>
        <taxon>Gammaproteobacteria</taxon>
        <taxon>Enterobacterales</taxon>
        <taxon>Erwiniaceae</taxon>
        <taxon>Pantoea</taxon>
    </lineage>
</organism>
<dbReference type="EMBL" id="VWXD01000018">
    <property type="protein sequence ID" value="NIF03484.1"/>
    <property type="molecule type" value="Genomic_DNA"/>
</dbReference>
<dbReference type="InterPro" id="IPR021225">
    <property type="entry name" value="Tlde1_dom"/>
</dbReference>
<dbReference type="Pfam" id="PF10908">
    <property type="entry name" value="Tlde1_dom"/>
    <property type="match status" value="1"/>
</dbReference>
<evidence type="ECO:0000259" key="1">
    <source>
        <dbReference type="Pfam" id="PF10908"/>
    </source>
</evidence>
<dbReference type="Proteomes" id="UP000780690">
    <property type="component" value="Unassembled WGS sequence"/>
</dbReference>
<evidence type="ECO:0000313" key="2">
    <source>
        <dbReference type="EMBL" id="NIF03484.1"/>
    </source>
</evidence>
<feature type="domain" description="Tlde1" evidence="1">
    <location>
        <begin position="24"/>
        <end position="151"/>
    </location>
</feature>
<protein>
    <submittedName>
        <fullName evidence="2">DUF2778 domain-containing protein</fullName>
    </submittedName>
</protein>
<gene>
    <name evidence="2" type="ORF">F3J38_26135</name>
</gene>
<dbReference type="RefSeq" id="WP_167144019.1">
    <property type="nucleotide sequence ID" value="NZ_VWXD01000018.1"/>
</dbReference>
<name>A0ABX0R2M6_9GAMM</name>
<reference evidence="2 3" key="1">
    <citation type="journal article" date="2019" name="bioRxiv">
        <title>Bacteria contribute to plant secondary compound degradation in a generalist herbivore system.</title>
        <authorList>
            <person name="Francoeur C.B."/>
            <person name="Khadempour L."/>
            <person name="Moreira-Soto R.D."/>
            <person name="Gotting K."/>
            <person name="Book A.J."/>
            <person name="Pinto-Tomas A.A."/>
            <person name="Keefover-Ring K."/>
            <person name="Currie C.R."/>
        </authorList>
    </citation>
    <scope>NUCLEOTIDE SEQUENCE [LARGE SCALE GENOMIC DNA]</scope>
    <source>
        <strain evidence="2 3">Acro-805</strain>
    </source>
</reference>